<evidence type="ECO:0000256" key="2">
    <source>
        <dbReference type="SAM" id="SignalP"/>
    </source>
</evidence>
<accession>A0A177BB42</accession>
<sequence>MSNFLLISIFILGLSYSASALNCYKGFKIYDNKVVLDMIVEGVCTDDSCLAANVSISGGDYDKNKILLLKTCAKDYNSVLSNLIGTLSRDEVYKTTVPEADRIKYETAIKVAKDTTSGKGSCAPDVTLNACECNSNLCNASTAVRKFSIMFRSELNRGWFIRLMWPFSSICMAVLALCTNALSCKNLWQGWYIGRKCSKRIFRNVQSDLVCYHGYKFLYDNYVIDRIKKINCSHTQICAASNISISVGDDYNSNKILLLKSCTSPGENGYNQLFNSFWGKLSSEEKFKDITSINKTVIETNILKTKTIVSSNNEKKCIAEAIVNYCECNQILCNASINAKYSIFIFLIMVLVVIYY</sequence>
<proteinExistence type="predicted"/>
<protein>
    <submittedName>
        <fullName evidence="3">Uncharacterized protein</fullName>
    </submittedName>
</protein>
<keyword evidence="1" id="KW-0472">Membrane</keyword>
<keyword evidence="4" id="KW-1185">Reference proteome</keyword>
<reference evidence="3 4" key="1">
    <citation type="submission" date="2016-04" db="EMBL/GenBank/DDBJ databases">
        <title>The genome of Intoshia linei affirms orthonectids as highly simplified spiralians.</title>
        <authorList>
            <person name="Mikhailov K.V."/>
            <person name="Slusarev G.S."/>
            <person name="Nikitin M.A."/>
            <person name="Logacheva M.D."/>
            <person name="Penin A."/>
            <person name="Aleoshin V."/>
            <person name="Panchin Y.V."/>
        </authorList>
    </citation>
    <scope>NUCLEOTIDE SEQUENCE [LARGE SCALE GENOMIC DNA]</scope>
    <source>
        <strain evidence="3">Intl2013</strain>
        <tissue evidence="3">Whole animal</tissue>
    </source>
</reference>
<keyword evidence="1" id="KW-0812">Transmembrane</keyword>
<dbReference type="EMBL" id="LWCA01000104">
    <property type="protein sequence ID" value="OAF70862.1"/>
    <property type="molecule type" value="Genomic_DNA"/>
</dbReference>
<feature type="chain" id="PRO_5008056920" evidence="2">
    <location>
        <begin position="21"/>
        <end position="356"/>
    </location>
</feature>
<name>A0A177BB42_9BILA</name>
<gene>
    <name evidence="3" type="ORF">A3Q56_01369</name>
</gene>
<dbReference type="Proteomes" id="UP000078046">
    <property type="component" value="Unassembled WGS sequence"/>
</dbReference>
<feature type="transmembrane region" description="Helical" evidence="1">
    <location>
        <begin position="337"/>
        <end position="355"/>
    </location>
</feature>
<comment type="caution">
    <text evidence="3">The sequence shown here is derived from an EMBL/GenBank/DDBJ whole genome shotgun (WGS) entry which is preliminary data.</text>
</comment>
<keyword evidence="1" id="KW-1133">Transmembrane helix</keyword>
<feature type="signal peptide" evidence="2">
    <location>
        <begin position="1"/>
        <end position="20"/>
    </location>
</feature>
<keyword evidence="2" id="KW-0732">Signal</keyword>
<evidence type="ECO:0000313" key="4">
    <source>
        <dbReference type="Proteomes" id="UP000078046"/>
    </source>
</evidence>
<dbReference type="AlphaFoldDB" id="A0A177BB42"/>
<evidence type="ECO:0000313" key="3">
    <source>
        <dbReference type="EMBL" id="OAF70862.1"/>
    </source>
</evidence>
<evidence type="ECO:0000256" key="1">
    <source>
        <dbReference type="SAM" id="Phobius"/>
    </source>
</evidence>
<organism evidence="3 4">
    <name type="scientific">Intoshia linei</name>
    <dbReference type="NCBI Taxonomy" id="1819745"/>
    <lineage>
        <taxon>Eukaryota</taxon>
        <taxon>Metazoa</taxon>
        <taxon>Spiralia</taxon>
        <taxon>Lophotrochozoa</taxon>
        <taxon>Mesozoa</taxon>
        <taxon>Orthonectida</taxon>
        <taxon>Rhopaluridae</taxon>
        <taxon>Intoshia</taxon>
    </lineage>
</organism>